<dbReference type="InterPro" id="IPR002328">
    <property type="entry name" value="ADH_Zn_CS"/>
</dbReference>
<evidence type="ECO:0000256" key="2">
    <source>
        <dbReference type="ARBA" id="ARBA00010902"/>
    </source>
</evidence>
<dbReference type="GO" id="GO:0005829">
    <property type="term" value="C:cytosol"/>
    <property type="evidence" value="ECO:0007669"/>
    <property type="project" value="TreeGrafter"/>
</dbReference>
<comment type="similarity">
    <text evidence="2">Belongs to the zinc-containing alcohol dehydrogenase family. Class-III subfamily.</text>
</comment>
<dbReference type="CDD" id="cd08301">
    <property type="entry name" value="alcohol_DH_plants"/>
    <property type="match status" value="1"/>
</dbReference>
<dbReference type="GO" id="GO:0046294">
    <property type="term" value="P:formaldehyde catabolic process"/>
    <property type="evidence" value="ECO:0007669"/>
    <property type="project" value="TreeGrafter"/>
</dbReference>
<feature type="domain" description="Alcohol dehydrogenase-like C-terminal" evidence="12">
    <location>
        <begin position="223"/>
        <end position="341"/>
    </location>
</feature>
<dbReference type="EMBL" id="JARBHA010000002">
    <property type="protein sequence ID" value="KAJ9706368.1"/>
    <property type="molecule type" value="Genomic_DNA"/>
</dbReference>
<dbReference type="AlphaFoldDB" id="A0AA39AEW8"/>
<dbReference type="GO" id="GO:0008270">
    <property type="term" value="F:zinc ion binding"/>
    <property type="evidence" value="ECO:0007669"/>
    <property type="project" value="InterPro"/>
</dbReference>
<dbReference type="InterPro" id="IPR013154">
    <property type="entry name" value="ADH-like_N"/>
</dbReference>
<comment type="catalytic activity">
    <reaction evidence="10">
        <text>a primary alcohol + NAD(+) = an aldehyde + NADH + H(+)</text>
        <dbReference type="Rhea" id="RHEA:10736"/>
        <dbReference type="ChEBI" id="CHEBI:15378"/>
        <dbReference type="ChEBI" id="CHEBI:15734"/>
        <dbReference type="ChEBI" id="CHEBI:17478"/>
        <dbReference type="ChEBI" id="CHEBI:57540"/>
        <dbReference type="ChEBI" id="CHEBI:57945"/>
        <dbReference type="EC" id="1.1.1.1"/>
    </reaction>
</comment>
<comment type="catalytic activity">
    <reaction evidence="9">
        <text>a secondary alcohol + NAD(+) = a ketone + NADH + H(+)</text>
        <dbReference type="Rhea" id="RHEA:10740"/>
        <dbReference type="ChEBI" id="CHEBI:15378"/>
        <dbReference type="ChEBI" id="CHEBI:17087"/>
        <dbReference type="ChEBI" id="CHEBI:35681"/>
        <dbReference type="ChEBI" id="CHEBI:57540"/>
        <dbReference type="ChEBI" id="CHEBI:57945"/>
        <dbReference type="EC" id="1.1.1.1"/>
    </reaction>
</comment>
<name>A0AA39AEW8_VITRO</name>
<dbReference type="InterPro" id="IPR013149">
    <property type="entry name" value="ADH-like_C"/>
</dbReference>
<dbReference type="InterPro" id="IPR011032">
    <property type="entry name" value="GroES-like_sf"/>
</dbReference>
<evidence type="ECO:0000256" key="5">
    <source>
        <dbReference type="ARBA" id="ARBA00022723"/>
    </source>
</evidence>
<evidence type="ECO:0000256" key="10">
    <source>
        <dbReference type="ARBA" id="ARBA00049243"/>
    </source>
</evidence>
<evidence type="ECO:0000256" key="1">
    <source>
        <dbReference type="ARBA" id="ARBA00001947"/>
    </source>
</evidence>
<keyword evidence="5 11" id="KW-0479">Metal-binding</keyword>
<feature type="domain" description="Alcohol dehydrogenase-like N-terminal" evidence="13">
    <location>
        <begin position="49"/>
        <end position="181"/>
    </location>
</feature>
<dbReference type="FunFam" id="3.40.50.720:FF:000003">
    <property type="entry name" value="S-(hydroxymethyl)glutathione dehydrogenase"/>
    <property type="match status" value="1"/>
</dbReference>
<dbReference type="Gene3D" id="3.90.180.10">
    <property type="entry name" value="Medium-chain alcohol dehydrogenases, catalytic domain"/>
    <property type="match status" value="1"/>
</dbReference>
<dbReference type="SUPFAM" id="SSF50129">
    <property type="entry name" value="GroES-like"/>
    <property type="match status" value="2"/>
</dbReference>
<dbReference type="EC" id="1.1.1.1" evidence="4"/>
<evidence type="ECO:0000259" key="13">
    <source>
        <dbReference type="Pfam" id="PF08240"/>
    </source>
</evidence>
<dbReference type="PANTHER" id="PTHR43880">
    <property type="entry name" value="ALCOHOL DEHYDROGENASE"/>
    <property type="match status" value="1"/>
</dbReference>
<evidence type="ECO:0000313" key="15">
    <source>
        <dbReference type="Proteomes" id="UP001168098"/>
    </source>
</evidence>
<keyword evidence="15" id="KW-1185">Reference proteome</keyword>
<dbReference type="Pfam" id="PF08240">
    <property type="entry name" value="ADH_N"/>
    <property type="match status" value="1"/>
</dbReference>
<keyword evidence="8" id="KW-0520">NAD</keyword>
<comment type="caution">
    <text evidence="14">The sequence shown here is derived from an EMBL/GenBank/DDBJ whole genome shotgun (WGS) entry which is preliminary data.</text>
</comment>
<evidence type="ECO:0000256" key="3">
    <source>
        <dbReference type="ARBA" id="ARBA00011738"/>
    </source>
</evidence>
<keyword evidence="7" id="KW-0560">Oxidoreductase</keyword>
<organism evidence="14 15">
    <name type="scientific">Vitis rotundifolia</name>
    <name type="common">Muscadine grape</name>
    <dbReference type="NCBI Taxonomy" id="103349"/>
    <lineage>
        <taxon>Eukaryota</taxon>
        <taxon>Viridiplantae</taxon>
        <taxon>Streptophyta</taxon>
        <taxon>Embryophyta</taxon>
        <taxon>Tracheophyta</taxon>
        <taxon>Spermatophyta</taxon>
        <taxon>Magnoliopsida</taxon>
        <taxon>eudicotyledons</taxon>
        <taxon>Gunneridae</taxon>
        <taxon>Pentapetalae</taxon>
        <taxon>rosids</taxon>
        <taxon>Vitales</taxon>
        <taxon>Vitaceae</taxon>
        <taxon>Viteae</taxon>
        <taxon>Vitis</taxon>
    </lineage>
</organism>
<evidence type="ECO:0000256" key="8">
    <source>
        <dbReference type="ARBA" id="ARBA00023027"/>
    </source>
</evidence>
<evidence type="ECO:0000256" key="4">
    <source>
        <dbReference type="ARBA" id="ARBA00013190"/>
    </source>
</evidence>
<dbReference type="PROSITE" id="PS00059">
    <property type="entry name" value="ADH_ZINC"/>
    <property type="match status" value="1"/>
</dbReference>
<dbReference type="Gene3D" id="3.40.50.720">
    <property type="entry name" value="NAD(P)-binding Rossmann-like Domain"/>
    <property type="match status" value="1"/>
</dbReference>
<dbReference type="InterPro" id="IPR036291">
    <property type="entry name" value="NAD(P)-bd_dom_sf"/>
</dbReference>
<dbReference type="GO" id="GO:0004022">
    <property type="term" value="F:alcohol dehydrogenase (NAD+) activity"/>
    <property type="evidence" value="ECO:0007669"/>
    <property type="project" value="UniProtKB-EC"/>
</dbReference>
<keyword evidence="6 11" id="KW-0862">Zinc</keyword>
<dbReference type="FunFam" id="3.90.180.10:FF:000007">
    <property type="entry name" value="Alcohol dehydrogenase 6"/>
    <property type="match status" value="1"/>
</dbReference>
<comment type="subunit">
    <text evidence="3">Homodimer.</text>
</comment>
<evidence type="ECO:0000313" key="14">
    <source>
        <dbReference type="EMBL" id="KAJ9706368.1"/>
    </source>
</evidence>
<protein>
    <recommendedName>
        <fullName evidence="4">alcohol dehydrogenase</fullName>
        <ecNumber evidence="4">1.1.1.1</ecNumber>
    </recommendedName>
</protein>
<evidence type="ECO:0000259" key="12">
    <source>
        <dbReference type="Pfam" id="PF00107"/>
    </source>
</evidence>
<dbReference type="SUPFAM" id="SSF51735">
    <property type="entry name" value="NAD(P)-binding Rossmann-fold domains"/>
    <property type="match status" value="1"/>
</dbReference>
<gene>
    <name evidence="14" type="ORF">PVL29_001740</name>
</gene>
<dbReference type="Pfam" id="PF00107">
    <property type="entry name" value="ADH_zinc_N"/>
    <property type="match status" value="1"/>
</dbReference>
<dbReference type="PANTHER" id="PTHR43880:SF56">
    <property type="entry name" value="ALCOHOL DEHYDROGENASE-LIKE 4"/>
    <property type="match status" value="1"/>
</dbReference>
<evidence type="ECO:0000256" key="9">
    <source>
        <dbReference type="ARBA" id="ARBA00049164"/>
    </source>
</evidence>
<accession>A0AA39AEW8</accession>
<evidence type="ECO:0000256" key="11">
    <source>
        <dbReference type="RuleBase" id="RU361277"/>
    </source>
</evidence>
<sequence>MQKPQGESVNGVHTETETSGKVITCKAAVVLGPGQPFVIEEIQVDPPQKMEVRVKILYTSICHTDLSYWKGESEAYRVYPRILGHEAAGIVESVGEGVVDMRKGDHVIPIFNGECGDCVYCKCDNSNLCERFRVHPLRSVMVNDGKCRFSTKDGKPIFHFLNTSTFTEYTVLHSACVVKIDSKAPLKKMILLSCGVSTGLGAAWNTAKVQAGSSVAIFGLGSVGLAAGEGARTRGASKIIGVDINPNKFIKGKAMGFTDFINPNDSKNPVHEIIQEMTGGGVDYSFECAGNLDVLREAFLSTHEGWGMTVLLGIHPTPRMLPIHPMELFDGRRIIGSVFGDFKGKTQLPHFAQQCMRGEVNLDEFITHELPFEKINEAVQLLAEGKSLRCVLHL</sequence>
<proteinExistence type="inferred from homology"/>
<reference evidence="14 15" key="1">
    <citation type="journal article" date="2023" name="BMC Biotechnol.">
        <title>Vitis rotundifolia cv Carlos genome sequencing.</title>
        <authorList>
            <person name="Huff M."/>
            <person name="Hulse-Kemp A."/>
            <person name="Scheffler B."/>
            <person name="Youngblood R."/>
            <person name="Simpson S."/>
            <person name="Babiker E."/>
            <person name="Staton M."/>
        </authorList>
    </citation>
    <scope>NUCLEOTIDE SEQUENCE [LARGE SCALE GENOMIC DNA]</scope>
    <source>
        <tissue evidence="14">Leaf</tissue>
    </source>
</reference>
<evidence type="ECO:0000256" key="7">
    <source>
        <dbReference type="ARBA" id="ARBA00023002"/>
    </source>
</evidence>
<dbReference type="Proteomes" id="UP001168098">
    <property type="component" value="Unassembled WGS sequence"/>
</dbReference>
<dbReference type="GO" id="GO:0051903">
    <property type="term" value="F:S-(hydroxymethyl)glutathione dehydrogenase [NAD(P)+] activity"/>
    <property type="evidence" value="ECO:0007669"/>
    <property type="project" value="TreeGrafter"/>
</dbReference>
<comment type="cofactor">
    <cofactor evidence="1 11">
        <name>Zn(2+)</name>
        <dbReference type="ChEBI" id="CHEBI:29105"/>
    </cofactor>
</comment>
<evidence type="ECO:0000256" key="6">
    <source>
        <dbReference type="ARBA" id="ARBA00022833"/>
    </source>
</evidence>